<dbReference type="Gene3D" id="2.60.40.10">
    <property type="entry name" value="Immunoglobulins"/>
    <property type="match status" value="1"/>
</dbReference>
<dbReference type="InterPro" id="IPR026444">
    <property type="entry name" value="Secre_tail"/>
</dbReference>
<dbReference type="Pfam" id="PF00041">
    <property type="entry name" value="fn3"/>
    <property type="match status" value="1"/>
</dbReference>
<dbReference type="PROSITE" id="PS50853">
    <property type="entry name" value="FN3"/>
    <property type="match status" value="1"/>
</dbReference>
<proteinExistence type="predicted"/>
<gene>
    <name evidence="2" type="ORF">MUN80_17645</name>
</gene>
<dbReference type="RefSeq" id="WP_244714786.1">
    <property type="nucleotide sequence ID" value="NZ_CP095049.1"/>
</dbReference>
<feature type="domain" description="Fibronectin type-III" evidence="1">
    <location>
        <begin position="255"/>
        <end position="342"/>
    </location>
</feature>
<dbReference type="EMBL" id="CP095049">
    <property type="protein sequence ID" value="UOQ51577.1"/>
    <property type="molecule type" value="Genomic_DNA"/>
</dbReference>
<evidence type="ECO:0000259" key="1">
    <source>
        <dbReference type="PROSITE" id="PS50853"/>
    </source>
</evidence>
<dbReference type="SMART" id="SM00060">
    <property type="entry name" value="FN3"/>
    <property type="match status" value="1"/>
</dbReference>
<keyword evidence="3" id="KW-1185">Reference proteome</keyword>
<name>A0ABY4F4I8_9BACT</name>
<organism evidence="2 3">
    <name type="scientific">Hymenobacter cellulosivorans</name>
    <dbReference type="NCBI Taxonomy" id="2932249"/>
    <lineage>
        <taxon>Bacteria</taxon>
        <taxon>Pseudomonadati</taxon>
        <taxon>Bacteroidota</taxon>
        <taxon>Cytophagia</taxon>
        <taxon>Cytophagales</taxon>
        <taxon>Hymenobacteraceae</taxon>
        <taxon>Hymenobacter</taxon>
    </lineage>
</organism>
<evidence type="ECO:0000313" key="2">
    <source>
        <dbReference type="EMBL" id="UOQ51577.1"/>
    </source>
</evidence>
<dbReference type="InterPro" id="IPR013783">
    <property type="entry name" value="Ig-like_fold"/>
</dbReference>
<reference evidence="2 3" key="1">
    <citation type="submission" date="2022-04" db="EMBL/GenBank/DDBJ databases">
        <title>Hymenobacter sp. isolated from the air.</title>
        <authorList>
            <person name="Won M."/>
            <person name="Lee C.-M."/>
            <person name="Woen H.-Y."/>
            <person name="Kwon S.-W."/>
        </authorList>
    </citation>
    <scope>NUCLEOTIDE SEQUENCE [LARGE SCALE GENOMIC DNA]</scope>
    <source>
        <strain evidence="3">5116 S-27</strain>
    </source>
</reference>
<dbReference type="InterPro" id="IPR036116">
    <property type="entry name" value="FN3_sf"/>
</dbReference>
<accession>A0ABY4F4I8</accession>
<dbReference type="InterPro" id="IPR003961">
    <property type="entry name" value="FN3_dom"/>
</dbReference>
<dbReference type="NCBIfam" id="TIGR04183">
    <property type="entry name" value="Por_Secre_tail"/>
    <property type="match status" value="1"/>
</dbReference>
<dbReference type="SUPFAM" id="SSF49265">
    <property type="entry name" value="Fibronectin type III"/>
    <property type="match status" value="1"/>
</dbReference>
<protein>
    <submittedName>
        <fullName evidence="2">T9SS type A sorting domain-containing protein</fullName>
    </submittedName>
</protein>
<sequence>MPKSVHCLIIKPLQLLSLLAVLGGLLPGLARAQQLPTRAYAFAASTAPYQDLTNISGFAQDIMQDNNVSRPYPIGFAFSYEGGTYSQFIVSSDGWLSLSSISSNNPAANNLDNTNGGLPLPLLAPFWDDLDITISSSAQYATLGTAPNREFVMEWRNWGWPSNRPNQPSSIISFQVRLFEATGAVQYSYRQGNGVPGPANQLSASIGLTGSGGFLSLSDASAAPAVSSTVSTNTIAQRPATGQVYTFTPPASCPRATNLAATATSATTASVSFVPASGNSSYVVNYTDVATGQPQTATGTASPVLLTGLTPNTLYQIYLVSTCTSGSSSTFTDPIYLTTPPVPNTTVTWTGTVSTAWDVAGNWSTGSVPTLTTDVLIPAVARQPVVSGPQTAGAVTLQTGATLSLATSSAAPATRLTTSGTVLLPSGSTLVQAAGTTLLVGGDLTNNGATLTLALTSTVLFEEGQHAVNGSAATSLPNLTLGELTAQSQVDIAAPVSVQRLLKVSQSSEVQVAAGGSLRLLSTAQVVRDADSFVNGAVTAERQLSGAGRHYYAAPVRTATFSQLAALGFTPVVNPAYNTSTTPVTPLPTVFSYDQSRISSNVDGFADFERGFASPSALTDAFVAGQGYRLDASGPATVAVTGPLNFTTVTRSGLTRATLPQSGYHLLGNPFAAALDWNVVTAAATTTGLDAAVYVYQPTGPGAGTYQSYVNGVGGPRYLLPGQGFFVRVSAASTPASVAFTQATRLSEYYDPANPPAAAAETRPLVQLTLAGATGATDNATVYFQAGASTGFDRAFDAHKLPTSGVPYLALAGPEPLAISGLPALGTAEVTLPLDVRGTGAGTYTLTATQRLNLPADTYLYLLDVITGSAQDLAQQPTYSFQLSTAAVQRFSLLFTRSRILRTSPASLSQQIALYPNPAQGVVQLAVPAELHRPPLVATLLGSLGQVVRIFELGAATGPRNLDLTGVAPGLYSLRLTTPQGTVTKRLVVE</sequence>
<dbReference type="Proteomes" id="UP000831785">
    <property type="component" value="Chromosome"/>
</dbReference>
<evidence type="ECO:0000313" key="3">
    <source>
        <dbReference type="Proteomes" id="UP000831785"/>
    </source>
</evidence>